<dbReference type="PANTHER" id="PTHR30441:SF9">
    <property type="entry name" value="ASMA FAMILY PROTEIN YHJG"/>
    <property type="match status" value="1"/>
</dbReference>
<feature type="transmembrane region" description="Helical" evidence="2">
    <location>
        <begin position="25"/>
        <end position="43"/>
    </location>
</feature>
<proteinExistence type="predicted"/>
<protein>
    <submittedName>
        <fullName evidence="4">AsmA family protein</fullName>
    </submittedName>
</protein>
<feature type="region of interest" description="Disordered" evidence="1">
    <location>
        <begin position="1"/>
        <end position="20"/>
    </location>
</feature>
<keyword evidence="2" id="KW-0472">Membrane</keyword>
<keyword evidence="2" id="KW-0812">Transmembrane</keyword>
<sequence length="711" mass="75777">MSAAEPPHQPPHQPPHKLPRRRHTALISTGLFLLAVIGAAAVCEWQGWPMLRRPAENWASERLQREVSFAGSGTRWQLHLLGGIRLNLGHLEVGGPDWGTVGATLVASEVKLALRYRDVFAYRRGEPLKIASLEAQDLSLRAQRLADGRASWQFGPTREPSERSAVEFESLRVKKGMAIVDDRLSALSMVANFAVLDGMAPDGSKEDIGIRADAEGRFRNAPLKASLRSGSTLPWLSSDPKAPAVDVVFKLESGQAGLDFKGQVRDLLASQGLSGDYSLRGPSLAAVGQPLGITLPTTPPFAMNGSLVREGPRWKTHVRQATIGKSSMNGDFVFDRSAAVPKLSGELRSPELWLADLGPAIGTSGAATQAAEAPRQGMGPARAVRVAATTTPARTAGPGRVLPDRAFDLPSLRAMNADVRMDIARLDSGNAQLQSIQPLRTHLILRDGVLTLDDIDARLAQGLITGRVTIDGREAAAVWRAQLGLRGMLLEQWLLLRKGSGTNAAPYATGRIGAKLDIEGRGRSTAQFLASANGRAQLFWNKGTVSHLLVEGAGIDIAQALGIWVKGDDALPVTCAIADMRATDGMIRPQYFVVDTPDSALRVEGGLSLATERLGLVLHVAPKDISPLALRTPVDVNGTFGKPDISLQKGPMAKRLVPAVALGAVVTPLAALLPLIDLGDKTAQVDAEQCRAGLARYEAEARNSTAAVGQR</sequence>
<keyword evidence="2" id="KW-1133">Transmembrane helix</keyword>
<dbReference type="InterPro" id="IPR007844">
    <property type="entry name" value="AsmA"/>
</dbReference>
<organism evidence="4 5">
    <name type="scientific">Roseateles agri</name>
    <dbReference type="NCBI Taxonomy" id="3098619"/>
    <lineage>
        <taxon>Bacteria</taxon>
        <taxon>Pseudomonadati</taxon>
        <taxon>Pseudomonadota</taxon>
        <taxon>Betaproteobacteria</taxon>
        <taxon>Burkholderiales</taxon>
        <taxon>Sphaerotilaceae</taxon>
        <taxon>Roseateles</taxon>
    </lineage>
</organism>
<accession>A0ABU5DI01</accession>
<dbReference type="EMBL" id="JAXCLA010000004">
    <property type="protein sequence ID" value="MDY0745411.1"/>
    <property type="molecule type" value="Genomic_DNA"/>
</dbReference>
<feature type="domain" description="AsmA" evidence="3">
    <location>
        <begin position="322"/>
        <end position="590"/>
    </location>
</feature>
<gene>
    <name evidence="4" type="ORF">SNE35_12890</name>
</gene>
<dbReference type="Proteomes" id="UP001285263">
    <property type="component" value="Unassembled WGS sequence"/>
</dbReference>
<dbReference type="RefSeq" id="WP_320423319.1">
    <property type="nucleotide sequence ID" value="NZ_JAXCLA010000004.1"/>
</dbReference>
<evidence type="ECO:0000313" key="5">
    <source>
        <dbReference type="Proteomes" id="UP001285263"/>
    </source>
</evidence>
<evidence type="ECO:0000256" key="1">
    <source>
        <dbReference type="SAM" id="MobiDB-lite"/>
    </source>
</evidence>
<evidence type="ECO:0000313" key="4">
    <source>
        <dbReference type="EMBL" id="MDY0745411.1"/>
    </source>
</evidence>
<dbReference type="Pfam" id="PF05170">
    <property type="entry name" value="AsmA"/>
    <property type="match status" value="1"/>
</dbReference>
<dbReference type="PANTHER" id="PTHR30441">
    <property type="entry name" value="DUF748 DOMAIN-CONTAINING PROTEIN"/>
    <property type="match status" value="1"/>
</dbReference>
<evidence type="ECO:0000259" key="3">
    <source>
        <dbReference type="Pfam" id="PF05170"/>
    </source>
</evidence>
<keyword evidence="5" id="KW-1185">Reference proteome</keyword>
<reference evidence="4 5" key="1">
    <citation type="submission" date="2023-11" db="EMBL/GenBank/DDBJ databases">
        <title>Paucibacter sp. nov., isolated from fresh soil in Korea.</title>
        <authorList>
            <person name="Le N.T.T."/>
        </authorList>
    </citation>
    <scope>NUCLEOTIDE SEQUENCE [LARGE SCALE GENOMIC DNA]</scope>
    <source>
        <strain evidence="4 5">R3-3</strain>
    </source>
</reference>
<evidence type="ECO:0000256" key="2">
    <source>
        <dbReference type="SAM" id="Phobius"/>
    </source>
</evidence>
<comment type="caution">
    <text evidence="4">The sequence shown here is derived from an EMBL/GenBank/DDBJ whole genome shotgun (WGS) entry which is preliminary data.</text>
</comment>
<dbReference type="InterPro" id="IPR052894">
    <property type="entry name" value="AsmA-related"/>
</dbReference>
<name>A0ABU5DI01_9BURK</name>